<dbReference type="Gene3D" id="3.30.70.1820">
    <property type="entry name" value="L1 transposable element, RRM domain"/>
    <property type="match status" value="1"/>
</dbReference>
<evidence type="ECO:0000256" key="1">
    <source>
        <dbReference type="SAM" id="MobiDB-lite"/>
    </source>
</evidence>
<dbReference type="EMBL" id="JARGEI010000008">
    <property type="protein sequence ID" value="KAJ8727778.1"/>
    <property type="molecule type" value="Genomic_DNA"/>
</dbReference>
<evidence type="ECO:0000313" key="3">
    <source>
        <dbReference type="Proteomes" id="UP001231518"/>
    </source>
</evidence>
<dbReference type="AlphaFoldDB" id="A0AAD7YUS2"/>
<reference evidence="2" key="1">
    <citation type="submission" date="2023-03" db="EMBL/GenBank/DDBJ databases">
        <title>Chromosome-level genomes of two armyworms, Mythimna separata and Mythimna loreyi, provide insights into the biosynthesis and reception of sex pheromones.</title>
        <authorList>
            <person name="Zhao H."/>
        </authorList>
    </citation>
    <scope>NUCLEOTIDE SEQUENCE</scope>
    <source>
        <strain evidence="2">BeijingLab</strain>
        <tissue evidence="2">Pupa</tissue>
    </source>
</reference>
<protein>
    <submittedName>
        <fullName evidence="2">Uncharacterized protein</fullName>
    </submittedName>
</protein>
<keyword evidence="3" id="KW-1185">Reference proteome</keyword>
<sequence>MDSLTTMLGELNNTFHTRMTAYEEELDRAHSSPVTISSLAAEFAMFRKFITQSLNSLQQQVELLARSVDHIEMRGRRKILLLHGVEEEQKEDTAKLIAKVICSKLQLSEFTVDDISRCHRMGRAVANKTRPILFKLRSPTVRDKVWFSKAKLKASGVTMSEFLTKPRHDVFLAARQRCGVSKSWTKAGCVYVLGPSGTRHRVESLAELDKIAPSSSEPQPGEAKSIAPDAVPTAATAKTTRLKRVAALKK</sequence>
<comment type="caution">
    <text evidence="2">The sequence shown here is derived from an EMBL/GenBank/DDBJ whole genome shotgun (WGS) entry which is preliminary data.</text>
</comment>
<name>A0AAD7YUS2_MYTSE</name>
<gene>
    <name evidence="2" type="ORF">PYW07_001897</name>
</gene>
<accession>A0AAD7YUS2</accession>
<evidence type="ECO:0000313" key="2">
    <source>
        <dbReference type="EMBL" id="KAJ8727778.1"/>
    </source>
</evidence>
<dbReference type="Proteomes" id="UP001231518">
    <property type="component" value="Chromosome 11"/>
</dbReference>
<proteinExistence type="predicted"/>
<organism evidence="2 3">
    <name type="scientific">Mythimna separata</name>
    <name type="common">Oriental armyworm</name>
    <name type="synonym">Pseudaletia separata</name>
    <dbReference type="NCBI Taxonomy" id="271217"/>
    <lineage>
        <taxon>Eukaryota</taxon>
        <taxon>Metazoa</taxon>
        <taxon>Ecdysozoa</taxon>
        <taxon>Arthropoda</taxon>
        <taxon>Hexapoda</taxon>
        <taxon>Insecta</taxon>
        <taxon>Pterygota</taxon>
        <taxon>Neoptera</taxon>
        <taxon>Endopterygota</taxon>
        <taxon>Lepidoptera</taxon>
        <taxon>Glossata</taxon>
        <taxon>Ditrysia</taxon>
        <taxon>Noctuoidea</taxon>
        <taxon>Noctuidae</taxon>
        <taxon>Noctuinae</taxon>
        <taxon>Hadenini</taxon>
        <taxon>Mythimna</taxon>
    </lineage>
</organism>
<feature type="region of interest" description="Disordered" evidence="1">
    <location>
        <begin position="212"/>
        <end position="234"/>
    </location>
</feature>